<keyword evidence="3" id="KW-0732">Signal</keyword>
<feature type="domain" description="S-adenosyl-l-methionine hydroxide adenosyltransferase C-terminal" evidence="5">
    <location>
        <begin position="198"/>
        <end position="292"/>
    </location>
</feature>
<dbReference type="InterPro" id="IPR023227">
    <property type="entry name" value="SAM_OH_AdoTrfase_C_sf"/>
</dbReference>
<sequence>MKPFLLPLIILCFYFTPLNAQQKALVLQTDFGLKDGAVSAMKGVAFGVSPELKIFDLTHEIPAYNIWEAAYRLQQTAAYWPAGTVFVSVVDPGVGSARKSVVAQTKTGHFFVTPDNGTLTLIAENMGISAVREIDEQRNRLPGSSRSYTFHGRDVYAYTGARLAAGVMPFDSVGPLLPAEVLRIPYQQATAANGVIKGNIPILDVQYGNVWTNIDENTLKALRLGYGDRLRVRILHNNKPVYSGEMPYVTTFAGVKEGQPLAYQNSLMNLSFALNMDNFAARHKIASGPEWTVEISKR</sequence>
<dbReference type="PANTHER" id="PTHR35092:SF1">
    <property type="entry name" value="CHLORINASE MJ1651"/>
    <property type="match status" value="1"/>
</dbReference>
<dbReference type="Pfam" id="PF20257">
    <property type="entry name" value="SAM_HAT_C"/>
    <property type="match status" value="1"/>
</dbReference>
<dbReference type="Gene3D" id="3.40.50.10790">
    <property type="entry name" value="S-adenosyl-l-methionine hydroxide adenosyltransferase, N-terminal"/>
    <property type="match status" value="1"/>
</dbReference>
<evidence type="ECO:0000313" key="7">
    <source>
        <dbReference type="Proteomes" id="UP000278351"/>
    </source>
</evidence>
<dbReference type="InterPro" id="IPR002747">
    <property type="entry name" value="SAM_OH_AdoTrfase"/>
</dbReference>
<dbReference type="Proteomes" id="UP000278351">
    <property type="component" value="Unassembled WGS sequence"/>
</dbReference>
<feature type="signal peptide" evidence="3">
    <location>
        <begin position="1"/>
        <end position="20"/>
    </location>
</feature>
<name>A0A3N4PXE8_9BACT</name>
<dbReference type="SUPFAM" id="SSF102522">
    <property type="entry name" value="Bacterial fluorinating enzyme, N-terminal domain"/>
    <property type="match status" value="1"/>
</dbReference>
<evidence type="ECO:0000256" key="1">
    <source>
        <dbReference type="ARBA" id="ARBA00022691"/>
    </source>
</evidence>
<gene>
    <name evidence="6" type="ORF">EGT74_08245</name>
</gene>
<feature type="chain" id="PRO_5018114922" description="DNA-directed RNA polymerase subunit delta" evidence="3">
    <location>
        <begin position="21"/>
        <end position="298"/>
    </location>
</feature>
<accession>A0A3N4PXE8</accession>
<dbReference type="InterPro" id="IPR046470">
    <property type="entry name" value="SAM_HAT_C"/>
</dbReference>
<dbReference type="Gene3D" id="2.40.30.90">
    <property type="entry name" value="Bacterial fluorinating enzyme like"/>
    <property type="match status" value="1"/>
</dbReference>
<evidence type="ECO:0000256" key="2">
    <source>
        <dbReference type="ARBA" id="ARBA00024035"/>
    </source>
</evidence>
<dbReference type="PIRSF" id="PIRSF006779">
    <property type="entry name" value="UCP006779"/>
    <property type="match status" value="1"/>
</dbReference>
<dbReference type="PANTHER" id="PTHR35092">
    <property type="entry name" value="CHLORINASE MJ1651"/>
    <property type="match status" value="1"/>
</dbReference>
<reference evidence="6 7" key="1">
    <citation type="submission" date="2018-11" db="EMBL/GenBank/DDBJ databases">
        <title>Chitinophaga lutea sp.nov., isolate from arsenic contaminated soil.</title>
        <authorList>
            <person name="Zong Y."/>
        </authorList>
    </citation>
    <scope>NUCLEOTIDE SEQUENCE [LARGE SCALE GENOMIC DNA]</scope>
    <source>
        <strain evidence="6 7">ZY74</strain>
    </source>
</reference>
<evidence type="ECO:0000256" key="3">
    <source>
        <dbReference type="SAM" id="SignalP"/>
    </source>
</evidence>
<comment type="similarity">
    <text evidence="2">Belongs to the SAM hydrolase / SAM-dependent halogenase family.</text>
</comment>
<comment type="caution">
    <text evidence="6">The sequence shown here is derived from an EMBL/GenBank/DDBJ whole genome shotgun (WGS) entry which is preliminary data.</text>
</comment>
<protein>
    <recommendedName>
        <fullName evidence="8">DNA-directed RNA polymerase subunit delta</fullName>
    </recommendedName>
</protein>
<evidence type="ECO:0008006" key="8">
    <source>
        <dbReference type="Google" id="ProtNLM"/>
    </source>
</evidence>
<dbReference type="AlphaFoldDB" id="A0A3N4PXE8"/>
<evidence type="ECO:0000313" key="6">
    <source>
        <dbReference type="EMBL" id="RPE13493.1"/>
    </source>
</evidence>
<evidence type="ECO:0000259" key="4">
    <source>
        <dbReference type="Pfam" id="PF01887"/>
    </source>
</evidence>
<dbReference type="RefSeq" id="WP_123846009.1">
    <property type="nucleotide sequence ID" value="NZ_RPDH01000001.1"/>
</dbReference>
<dbReference type="OrthoDB" id="9792195at2"/>
<feature type="domain" description="S-adenosyl-l-methionine hydroxide adenosyltransferase N-terminal" evidence="4">
    <location>
        <begin position="25"/>
        <end position="173"/>
    </location>
</feature>
<dbReference type="SUPFAM" id="SSF101852">
    <property type="entry name" value="Bacterial fluorinating enzyme, C-terminal domain"/>
    <property type="match status" value="1"/>
</dbReference>
<dbReference type="InterPro" id="IPR023228">
    <property type="entry name" value="SAM_OH_AdoTrfase_N_sf"/>
</dbReference>
<evidence type="ECO:0000259" key="5">
    <source>
        <dbReference type="Pfam" id="PF20257"/>
    </source>
</evidence>
<organism evidence="6 7">
    <name type="scientific">Chitinophaga lutea</name>
    <dbReference type="NCBI Taxonomy" id="2488634"/>
    <lineage>
        <taxon>Bacteria</taxon>
        <taxon>Pseudomonadati</taxon>
        <taxon>Bacteroidota</taxon>
        <taxon>Chitinophagia</taxon>
        <taxon>Chitinophagales</taxon>
        <taxon>Chitinophagaceae</taxon>
        <taxon>Chitinophaga</taxon>
    </lineage>
</organism>
<dbReference type="EMBL" id="RPDH01000001">
    <property type="protein sequence ID" value="RPE13493.1"/>
    <property type="molecule type" value="Genomic_DNA"/>
</dbReference>
<dbReference type="InterPro" id="IPR046469">
    <property type="entry name" value="SAM_HAT_N"/>
</dbReference>
<dbReference type="Pfam" id="PF01887">
    <property type="entry name" value="SAM_HAT_N"/>
    <property type="match status" value="1"/>
</dbReference>
<keyword evidence="1" id="KW-0949">S-adenosyl-L-methionine</keyword>
<proteinExistence type="inferred from homology"/>
<keyword evidence="7" id="KW-1185">Reference proteome</keyword>